<dbReference type="Proteomes" id="UP001301326">
    <property type="component" value="Chromosome"/>
</dbReference>
<dbReference type="InterPro" id="IPR002716">
    <property type="entry name" value="PIN_dom"/>
</dbReference>
<sequence length="125" mass="14122">MILIDTCILIEHYRGANPAVSAFLNGNKGKMCISAVTDMEIAYGVRNKRELQQHQKLLDILGIAILDIDETISTTARHWVREYGLSHTLHLADALIAATAQRHNLTLFTFNLKDFRFLGINLDKM</sequence>
<dbReference type="HAMAP" id="MF_00265">
    <property type="entry name" value="VapC_Nob1"/>
    <property type="match status" value="1"/>
</dbReference>
<dbReference type="PANTHER" id="PTHR33653:SF1">
    <property type="entry name" value="RIBONUCLEASE VAPC2"/>
    <property type="match status" value="1"/>
</dbReference>
<evidence type="ECO:0000259" key="9">
    <source>
        <dbReference type="Pfam" id="PF01850"/>
    </source>
</evidence>
<reference evidence="10" key="2">
    <citation type="submission" date="2023-04" db="EMBL/GenBank/DDBJ databases">
        <authorList>
            <person name="Beletskiy A.V."/>
            <person name="Mardanov A.V."/>
            <person name="Ravin N.V."/>
        </authorList>
    </citation>
    <scope>NUCLEOTIDE SEQUENCE</scope>
    <source>
        <strain evidence="10">GKL-02</strain>
    </source>
</reference>
<evidence type="ECO:0000256" key="4">
    <source>
        <dbReference type="ARBA" id="ARBA00022723"/>
    </source>
</evidence>
<dbReference type="InterPro" id="IPR029060">
    <property type="entry name" value="PIN-like_dom_sf"/>
</dbReference>
<name>A0AA95KKB5_9GAMM</name>
<keyword evidence="8" id="KW-0800">Toxin</keyword>
<reference evidence="10" key="1">
    <citation type="journal article" date="2023" name="Int. J. Mol. Sci.">
        <title>Metagenomics Revealed a New Genus 'Candidatus Thiocaldithrix dubininis' gen. nov., sp. nov. and a New Species 'Candidatus Thiothrix putei' sp. nov. in the Family Thiotrichaceae, Some Members of Which Have Traits of Both Na+- and H+-Motive Energetics.</title>
        <authorList>
            <person name="Ravin N.V."/>
            <person name="Muntyan M.S."/>
            <person name="Smolyakov D.D."/>
            <person name="Rudenko T.S."/>
            <person name="Beletsky A.V."/>
            <person name="Mardanov A.V."/>
            <person name="Grabovich M.Y."/>
        </authorList>
    </citation>
    <scope>NUCLEOTIDE SEQUENCE</scope>
    <source>
        <strain evidence="10">GKL-02</strain>
    </source>
</reference>
<dbReference type="EMBL" id="CP124756">
    <property type="protein sequence ID" value="WGZ92790.1"/>
    <property type="molecule type" value="Genomic_DNA"/>
</dbReference>
<keyword evidence="4 8" id="KW-0479">Metal-binding</keyword>
<dbReference type="GO" id="GO:0000287">
    <property type="term" value="F:magnesium ion binding"/>
    <property type="evidence" value="ECO:0007669"/>
    <property type="project" value="UniProtKB-UniRule"/>
</dbReference>
<dbReference type="SUPFAM" id="SSF88723">
    <property type="entry name" value="PIN domain-like"/>
    <property type="match status" value="1"/>
</dbReference>
<gene>
    <name evidence="8" type="primary">vapC</name>
    <name evidence="10" type="ORF">QJT81_13180</name>
</gene>
<organism evidence="10">
    <name type="scientific">Candidatus Thiothrix putei</name>
    <dbReference type="NCBI Taxonomy" id="3080811"/>
    <lineage>
        <taxon>Bacteria</taxon>
        <taxon>Pseudomonadati</taxon>
        <taxon>Pseudomonadota</taxon>
        <taxon>Gammaproteobacteria</taxon>
        <taxon>Thiotrichales</taxon>
        <taxon>Thiotrichaceae</taxon>
        <taxon>Thiothrix</taxon>
    </lineage>
</organism>
<evidence type="ECO:0000256" key="1">
    <source>
        <dbReference type="ARBA" id="ARBA00001946"/>
    </source>
</evidence>
<evidence type="ECO:0000256" key="3">
    <source>
        <dbReference type="ARBA" id="ARBA00022722"/>
    </source>
</evidence>
<evidence type="ECO:0000256" key="2">
    <source>
        <dbReference type="ARBA" id="ARBA00022649"/>
    </source>
</evidence>
<proteinExistence type="inferred from homology"/>
<accession>A0AA95KKB5</accession>
<evidence type="ECO:0000256" key="7">
    <source>
        <dbReference type="ARBA" id="ARBA00038093"/>
    </source>
</evidence>
<dbReference type="InterPro" id="IPR050556">
    <property type="entry name" value="Type_II_TA_system_RNase"/>
</dbReference>
<comment type="cofactor">
    <cofactor evidence="1 8">
        <name>Mg(2+)</name>
        <dbReference type="ChEBI" id="CHEBI:18420"/>
    </cofactor>
</comment>
<evidence type="ECO:0000256" key="8">
    <source>
        <dbReference type="HAMAP-Rule" id="MF_00265"/>
    </source>
</evidence>
<dbReference type="KEGG" id="tput:QJT81_13180"/>
<dbReference type="GO" id="GO:0090729">
    <property type="term" value="F:toxin activity"/>
    <property type="evidence" value="ECO:0007669"/>
    <property type="project" value="UniProtKB-KW"/>
</dbReference>
<dbReference type="AlphaFoldDB" id="A0AA95KKB5"/>
<dbReference type="Gene3D" id="3.40.50.1010">
    <property type="entry name" value="5'-nuclease"/>
    <property type="match status" value="1"/>
</dbReference>
<evidence type="ECO:0000256" key="6">
    <source>
        <dbReference type="ARBA" id="ARBA00022842"/>
    </source>
</evidence>
<feature type="binding site" evidence="8">
    <location>
        <position position="5"/>
    </location>
    <ligand>
        <name>Mg(2+)</name>
        <dbReference type="ChEBI" id="CHEBI:18420"/>
    </ligand>
</feature>
<evidence type="ECO:0000313" key="10">
    <source>
        <dbReference type="EMBL" id="WGZ92790.1"/>
    </source>
</evidence>
<dbReference type="CDD" id="cd18741">
    <property type="entry name" value="PIN_VapC4-5_FitB-like"/>
    <property type="match status" value="1"/>
</dbReference>
<dbReference type="GO" id="GO:0004540">
    <property type="term" value="F:RNA nuclease activity"/>
    <property type="evidence" value="ECO:0007669"/>
    <property type="project" value="InterPro"/>
</dbReference>
<dbReference type="Pfam" id="PF01850">
    <property type="entry name" value="PIN"/>
    <property type="match status" value="1"/>
</dbReference>
<keyword evidence="3 8" id="KW-0540">Nuclease</keyword>
<feature type="binding site" evidence="8">
    <location>
        <position position="93"/>
    </location>
    <ligand>
        <name>Mg(2+)</name>
        <dbReference type="ChEBI" id="CHEBI:18420"/>
    </ligand>
</feature>
<protein>
    <recommendedName>
        <fullName evidence="8">Ribonuclease VapC</fullName>
        <shortName evidence="8">RNase VapC</shortName>
        <ecNumber evidence="8">3.1.-.-</ecNumber>
    </recommendedName>
    <alternativeName>
        <fullName evidence="8">Toxin VapC</fullName>
    </alternativeName>
</protein>
<comment type="similarity">
    <text evidence="7 8">Belongs to the PINc/VapC protein family.</text>
</comment>
<dbReference type="InterPro" id="IPR022907">
    <property type="entry name" value="VapC_family"/>
</dbReference>
<dbReference type="EC" id="3.1.-.-" evidence="8"/>
<dbReference type="GO" id="GO:0016787">
    <property type="term" value="F:hydrolase activity"/>
    <property type="evidence" value="ECO:0007669"/>
    <property type="project" value="UniProtKB-KW"/>
</dbReference>
<dbReference type="PANTHER" id="PTHR33653">
    <property type="entry name" value="RIBONUCLEASE VAPC2"/>
    <property type="match status" value="1"/>
</dbReference>
<keyword evidence="6 8" id="KW-0460">Magnesium</keyword>
<evidence type="ECO:0000256" key="5">
    <source>
        <dbReference type="ARBA" id="ARBA00022801"/>
    </source>
</evidence>
<keyword evidence="2 8" id="KW-1277">Toxin-antitoxin system</keyword>
<keyword evidence="5 8" id="KW-0378">Hydrolase</keyword>
<comment type="function">
    <text evidence="8">Toxic component of a toxin-antitoxin (TA) system. An RNase.</text>
</comment>
<feature type="domain" description="PIN" evidence="9">
    <location>
        <begin position="2"/>
        <end position="112"/>
    </location>
</feature>